<dbReference type="EMBL" id="LKMD01000103">
    <property type="protein sequence ID" value="PIA96118.1"/>
    <property type="molecule type" value="Genomic_DNA"/>
</dbReference>
<evidence type="ECO:0000256" key="1">
    <source>
        <dbReference type="SAM" id="MobiDB-lite"/>
    </source>
</evidence>
<dbReference type="OrthoDB" id="3650646at2759"/>
<dbReference type="EMBL" id="CP134191">
    <property type="protein sequence ID" value="WPB07015.1"/>
    <property type="molecule type" value="Genomic_DNA"/>
</dbReference>
<evidence type="ECO:0000256" key="3">
    <source>
        <dbReference type="SAM" id="SignalP"/>
    </source>
</evidence>
<gene>
    <name evidence="4" type="ORF">CB0940_10305</name>
    <name evidence="5" type="ORF">RHO25_011675</name>
</gene>
<feature type="chain" id="PRO_5013667009" description="GPI anchored protein" evidence="3">
    <location>
        <begin position="18"/>
        <end position="281"/>
    </location>
</feature>
<protein>
    <recommendedName>
        <fullName evidence="8">GPI anchored protein</fullName>
    </recommendedName>
</protein>
<evidence type="ECO:0000313" key="6">
    <source>
        <dbReference type="Proteomes" id="UP000230605"/>
    </source>
</evidence>
<keyword evidence="7" id="KW-1185">Reference proteome</keyword>
<dbReference type="Proteomes" id="UP001302367">
    <property type="component" value="Chromosome 8"/>
</dbReference>
<dbReference type="AlphaFoldDB" id="A0A2G5HUA6"/>
<reference evidence="4 6" key="1">
    <citation type="submission" date="2015-10" db="EMBL/GenBank/DDBJ databases">
        <title>The cercosporin biosynthetic gene cluster was horizontally transferred to several fungal lineages and shown to be expanded in Cercospora beticola based on microsynteny with recipient genomes.</title>
        <authorList>
            <person name="De Jonge R."/>
            <person name="Ebert M.K."/>
            <person name="Suttle J.C."/>
            <person name="Jurick Ii W.M."/>
            <person name="Secor G.A."/>
            <person name="Thomma B.P."/>
            <person name="Van De Peer Y."/>
            <person name="Bolton M.D."/>
        </authorList>
    </citation>
    <scope>NUCLEOTIDE SEQUENCE [LARGE SCALE GENOMIC DNA]</scope>
    <source>
        <strain evidence="4 6">09-40</strain>
    </source>
</reference>
<proteinExistence type="predicted"/>
<feature type="transmembrane region" description="Helical" evidence="2">
    <location>
        <begin position="258"/>
        <end position="280"/>
    </location>
</feature>
<keyword evidence="2" id="KW-0812">Transmembrane</keyword>
<sequence length="281" mass="27324">MRYSTAILAAAVSTVYAQSTITGTIVQPSGSPQVNAPANSLPLGTNCGADEQCQGGAQCFGSTAGTIRQCGNFNAECTSDSQCAYNSCNNGLCNGFLASSASTTAASSTASIVTGTIVQPSGAPQVTAPAGSVPLGGTCGADEQCQGEAQCWGSTAGTIRRCGNFNAACQRDSQCAYNSCNNGLCNGFLPSSAYPANSATASQTTLSTASGSAPTAPYGNNGTTVAPTGGANKPTGGASNPTGTVRPSGPSVVPSTGGAATLGATFSGFAAVVAGMAAWVM</sequence>
<keyword evidence="2" id="KW-1133">Transmembrane helix</keyword>
<feature type="region of interest" description="Disordered" evidence="1">
    <location>
        <begin position="205"/>
        <end position="255"/>
    </location>
</feature>
<evidence type="ECO:0000313" key="7">
    <source>
        <dbReference type="Proteomes" id="UP001302367"/>
    </source>
</evidence>
<keyword evidence="3" id="KW-0732">Signal</keyword>
<feature type="signal peptide" evidence="3">
    <location>
        <begin position="1"/>
        <end position="17"/>
    </location>
</feature>
<accession>A0A2G5HUA6</accession>
<keyword evidence="2" id="KW-0472">Membrane</keyword>
<name>A0A2G5HUA6_CERBT</name>
<evidence type="ECO:0000313" key="4">
    <source>
        <dbReference type="EMBL" id="PIA96118.1"/>
    </source>
</evidence>
<dbReference type="Proteomes" id="UP000230605">
    <property type="component" value="Chromosome 8"/>
</dbReference>
<reference evidence="5 7" key="2">
    <citation type="submission" date="2023-09" db="EMBL/GenBank/DDBJ databases">
        <title>Complete-Gapless Cercospora beticola genome.</title>
        <authorList>
            <person name="Wyatt N.A."/>
            <person name="Spanner R.E."/>
            <person name="Bolton M.D."/>
        </authorList>
    </citation>
    <scope>NUCLEOTIDE SEQUENCE [LARGE SCALE GENOMIC DNA]</scope>
    <source>
        <strain evidence="5">Cb09-40</strain>
    </source>
</reference>
<evidence type="ECO:0000313" key="5">
    <source>
        <dbReference type="EMBL" id="WPB07015.1"/>
    </source>
</evidence>
<evidence type="ECO:0000256" key="2">
    <source>
        <dbReference type="SAM" id="Phobius"/>
    </source>
</evidence>
<evidence type="ECO:0008006" key="8">
    <source>
        <dbReference type="Google" id="ProtNLM"/>
    </source>
</evidence>
<organism evidence="4 6">
    <name type="scientific">Cercospora beticola</name>
    <name type="common">Sugarbeet leaf spot fungus</name>
    <dbReference type="NCBI Taxonomy" id="122368"/>
    <lineage>
        <taxon>Eukaryota</taxon>
        <taxon>Fungi</taxon>
        <taxon>Dikarya</taxon>
        <taxon>Ascomycota</taxon>
        <taxon>Pezizomycotina</taxon>
        <taxon>Dothideomycetes</taxon>
        <taxon>Dothideomycetidae</taxon>
        <taxon>Mycosphaerellales</taxon>
        <taxon>Mycosphaerellaceae</taxon>
        <taxon>Cercospora</taxon>
    </lineage>
</organism>